<dbReference type="KEGG" id="rte:GSU10_03435"/>
<evidence type="ECO:0000259" key="3">
    <source>
        <dbReference type="Pfam" id="PF13305"/>
    </source>
</evidence>
<accession>A0A162GTU9</accession>
<feature type="domain" description="HTH-type transcriptional regulator MT1864/Rv1816-like C-terminal" evidence="3">
    <location>
        <begin position="66"/>
        <end position="159"/>
    </location>
</feature>
<dbReference type="Pfam" id="PF13305">
    <property type="entry name" value="TetR_C_33"/>
    <property type="match status" value="1"/>
</dbReference>
<dbReference type="EMBL" id="CP047186">
    <property type="protein sequence ID" value="QHC54792.1"/>
    <property type="molecule type" value="Genomic_DNA"/>
</dbReference>
<dbReference type="Gene3D" id="1.10.357.10">
    <property type="entry name" value="Tetracycline Repressor, domain 2"/>
    <property type="match status" value="1"/>
</dbReference>
<protein>
    <submittedName>
        <fullName evidence="5">TetR/AcrR family transcriptional regulator</fullName>
    </submittedName>
</protein>
<dbReference type="OrthoDB" id="71867at2"/>
<dbReference type="InterPro" id="IPR025996">
    <property type="entry name" value="MT1864/Rv1816-like_C"/>
</dbReference>
<dbReference type="Gene3D" id="1.10.10.60">
    <property type="entry name" value="Homeodomain-like"/>
    <property type="match status" value="1"/>
</dbReference>
<organism evidence="4 6">
    <name type="scientific">Rathayibacter tanaceti</name>
    <dbReference type="NCBI Taxonomy" id="1671680"/>
    <lineage>
        <taxon>Bacteria</taxon>
        <taxon>Bacillati</taxon>
        <taxon>Actinomycetota</taxon>
        <taxon>Actinomycetes</taxon>
        <taxon>Micrococcales</taxon>
        <taxon>Microbacteriaceae</taxon>
        <taxon>Rathayibacter</taxon>
    </lineage>
</organism>
<dbReference type="SUPFAM" id="SSF48498">
    <property type="entry name" value="Tetracyclin repressor-like, C-terminal domain"/>
    <property type="match status" value="1"/>
</dbReference>
<keyword evidence="2" id="KW-0804">Transcription</keyword>
<reference evidence="7" key="3">
    <citation type="submission" date="2019-12" db="EMBL/GenBank/DDBJ databases">
        <title>Complete and draft genome sequences of new strains and members of some known species of the genus Rathayibacter isolated from plants.</title>
        <authorList>
            <person name="Tarlachkov S.V."/>
            <person name="Starodumova I.P."/>
            <person name="Dorofeeva L.V."/>
            <person name="Prisyazhnaya N.V."/>
            <person name="Leyn S."/>
            <person name="Zlamal J."/>
            <person name="Elan M."/>
            <person name="Osterman A.L."/>
            <person name="Nadler S."/>
            <person name="Subbotin S.A."/>
            <person name="Evtushenko L.I."/>
        </authorList>
    </citation>
    <scope>NUCLEOTIDE SEQUENCE [LARGE SCALE GENOMIC DNA]</scope>
    <source>
        <strain evidence="7">VKM Ac-2761</strain>
    </source>
</reference>
<dbReference type="Proteomes" id="UP000076717">
    <property type="component" value="Unassembled WGS sequence"/>
</dbReference>
<dbReference type="InterPro" id="IPR036271">
    <property type="entry name" value="Tet_transcr_reg_TetR-rel_C_sf"/>
</dbReference>
<dbReference type="EMBL" id="LIIN01000005">
    <property type="protein sequence ID" value="KZX22528.1"/>
    <property type="molecule type" value="Genomic_DNA"/>
</dbReference>
<proteinExistence type="predicted"/>
<keyword evidence="1" id="KW-0805">Transcription regulation</keyword>
<evidence type="ECO:0000313" key="6">
    <source>
        <dbReference type="Proteomes" id="UP000076717"/>
    </source>
</evidence>
<dbReference type="InterPro" id="IPR009057">
    <property type="entry name" value="Homeodomain-like_sf"/>
</dbReference>
<evidence type="ECO:0000313" key="7">
    <source>
        <dbReference type="Proteomes" id="UP000465031"/>
    </source>
</evidence>
<evidence type="ECO:0000313" key="5">
    <source>
        <dbReference type="EMBL" id="QHC54792.1"/>
    </source>
</evidence>
<keyword evidence="6" id="KW-1185">Reference proteome</keyword>
<evidence type="ECO:0000256" key="2">
    <source>
        <dbReference type="ARBA" id="ARBA00023163"/>
    </source>
</evidence>
<evidence type="ECO:0000313" key="4">
    <source>
        <dbReference type="EMBL" id="KZX22528.1"/>
    </source>
</evidence>
<sequence>MADEVGLATLTLSALVERLGVRQPSLYKHIDSMAGLHRDIAVRAKRDLGEVLARASAGRSGAEAISAMSHAYRGWALQHPARCEAANRMPAPGDVEDEAISVAAIQVIADVLTAYRLDGDDAIDAIRAFRSTLHGFVSYETAGAFQWSANVDRSFDRLVLPHRVGERRPPALDVVERARRDRGSGGVRLHARTVAGRELQCLDEVHPLAGGMRGPTFRRPTRRRE</sequence>
<dbReference type="AlphaFoldDB" id="A0A162GTU9"/>
<reference evidence="4 6" key="1">
    <citation type="submission" date="2015-08" db="EMBL/GenBank/DDBJ databases">
        <title>Draft Genome Sequence of Rathayibacter sp. Strain VKM Ac-2596 Isolated from Leaf Gall Induced by Plant-Parasitic Nematodes.</title>
        <authorList>
            <person name="Vasilenko O.V."/>
            <person name="Starodumova I.P."/>
            <person name="Tarlachkov S.V."/>
            <person name="Dorofeeva L.V."/>
            <person name="Evtushenko L.I."/>
        </authorList>
    </citation>
    <scope>NUCLEOTIDE SEQUENCE [LARGE SCALE GENOMIC DNA]</scope>
    <source>
        <strain evidence="4 6">VKM Ac-2596</strain>
    </source>
</reference>
<dbReference type="RefSeq" id="WP_068207649.1">
    <property type="nucleotide sequence ID" value="NZ_CP047186.1"/>
</dbReference>
<reference evidence="5" key="2">
    <citation type="submission" date="2019-12" db="EMBL/GenBank/DDBJ databases">
        <title>Complete and Draft Genome Sequences of New Strains and Members of Some Known Species of the Genus Rathayibacter isolated from Plants.</title>
        <authorList>
            <person name="Tarlachkov S.V."/>
            <person name="Starodumova I.P."/>
            <person name="Dorofeeva L.V."/>
            <person name="Prisyazhnaya N.V."/>
            <person name="Leyn S.A."/>
            <person name="Zlamal J.E."/>
            <person name="Elane M.L."/>
            <person name="Osterman A.L."/>
            <person name="Nadler S.A."/>
            <person name="Subbotin S.A."/>
            <person name="Evtushenko L.I."/>
        </authorList>
    </citation>
    <scope>NUCLEOTIDE SEQUENCE</scope>
    <source>
        <strain evidence="5">VKM Ac-2761</strain>
    </source>
</reference>
<evidence type="ECO:0000256" key="1">
    <source>
        <dbReference type="ARBA" id="ARBA00023015"/>
    </source>
</evidence>
<dbReference type="SUPFAM" id="SSF46689">
    <property type="entry name" value="Homeodomain-like"/>
    <property type="match status" value="1"/>
</dbReference>
<dbReference type="Proteomes" id="UP000465031">
    <property type="component" value="Chromosome"/>
</dbReference>
<gene>
    <name evidence="4" type="ORF">ACH61_00294</name>
    <name evidence="5" type="ORF">GSU10_03435</name>
</gene>
<name>A0A162GTU9_9MICO</name>